<evidence type="ECO:0000259" key="2">
    <source>
        <dbReference type="SMART" id="SM00449"/>
    </source>
</evidence>
<dbReference type="AlphaFoldDB" id="A0AAD5UEW5"/>
<dbReference type="InterPro" id="IPR013320">
    <property type="entry name" value="ConA-like_dom_sf"/>
</dbReference>
<dbReference type="Gene3D" id="2.60.120.920">
    <property type="match status" value="1"/>
</dbReference>
<dbReference type="InterPro" id="IPR043136">
    <property type="entry name" value="B30.2/SPRY_sf"/>
</dbReference>
<sequence length="600" mass="64814">MLYGDSSFNFTSISITFNISDINTANQFIDQWNQTLSAPTTNYSAYSEALKQLWASNAVIYSSSSISNLSGTFTGAVASVNSAAIYKGVFTTQNATFTNVDYSTVGRFANDSHFYFSGISGLSISNQQLTFTSQEGLLQFSSLNITQAQLGSLATSSGSVSFSGTCNYAVAFIPAPLDATKLLPYIIPIVLVTAAVGLIALRMGLRRSQNGQRDIQLNGLGNPDARADRFLSNFPPSSQAAHLALNADNATPPTVSDQDHGASMLLIRNFDGFDFTGVKPTVKIGKMENGEQEIEFVAYQECSIQSNACLKPRLFGSEQLQPPPSFDTFGASLECYYEVKIISKDKENAVMAFGFATCPYPPFRLPGKDSTSIAYHSDSGNVFLNNRESGTLCGTPISVGDTLGIGYRIVDLPSYGNHILNQTVFYFTHNGIRIGDEFVTDGFYPDQIYPTIGTTGSCKLQLSFGPTDLVFNSPTVFQVDDTIVEVDLEHPTDQATAAGSVREVEELPLNSVSPSDPTNTSTQEAQNGIFEGPESDTVQVQVDEHGEISVITSNSKENPSINASEANNDNLDNLTSSMINHTENDKQVESSQIVLKLQTE</sequence>
<name>A0AAD5UEW5_9FUNG</name>
<dbReference type="InterPro" id="IPR050618">
    <property type="entry name" value="Ubq-SigPath_Reg"/>
</dbReference>
<dbReference type="PANTHER" id="PTHR12864">
    <property type="entry name" value="RAN BINDING PROTEIN 9-RELATED"/>
    <property type="match status" value="1"/>
</dbReference>
<feature type="region of interest" description="Disordered" evidence="1">
    <location>
        <begin position="509"/>
        <end position="531"/>
    </location>
</feature>
<evidence type="ECO:0000313" key="3">
    <source>
        <dbReference type="EMBL" id="KAJ3253711.1"/>
    </source>
</evidence>
<gene>
    <name evidence="3" type="primary">SSH4_2</name>
    <name evidence="3" type="ORF">HK103_000369</name>
</gene>
<proteinExistence type="predicted"/>
<reference evidence="3" key="1">
    <citation type="submission" date="2020-05" db="EMBL/GenBank/DDBJ databases">
        <title>Phylogenomic resolution of chytrid fungi.</title>
        <authorList>
            <person name="Stajich J.E."/>
            <person name="Amses K."/>
            <person name="Simmons R."/>
            <person name="Seto K."/>
            <person name="Myers J."/>
            <person name="Bonds A."/>
            <person name="Quandt C.A."/>
            <person name="Barry K."/>
            <person name="Liu P."/>
            <person name="Grigoriev I."/>
            <person name="Longcore J.E."/>
            <person name="James T.Y."/>
        </authorList>
    </citation>
    <scope>NUCLEOTIDE SEQUENCE</scope>
    <source>
        <strain evidence="3">PLAUS21</strain>
    </source>
</reference>
<dbReference type="SUPFAM" id="SSF49899">
    <property type="entry name" value="Concanavalin A-like lectins/glucanases"/>
    <property type="match status" value="1"/>
</dbReference>
<evidence type="ECO:0000256" key="1">
    <source>
        <dbReference type="SAM" id="MobiDB-lite"/>
    </source>
</evidence>
<dbReference type="EMBL" id="JADGKB010000102">
    <property type="protein sequence ID" value="KAJ3253711.1"/>
    <property type="molecule type" value="Genomic_DNA"/>
</dbReference>
<feature type="domain" description="SPRY" evidence="2">
    <location>
        <begin position="332"/>
        <end position="468"/>
    </location>
</feature>
<dbReference type="InterPro" id="IPR003877">
    <property type="entry name" value="SPRY_dom"/>
</dbReference>
<dbReference type="SMART" id="SM00449">
    <property type="entry name" value="SPRY"/>
    <property type="match status" value="1"/>
</dbReference>
<protein>
    <submittedName>
        <fullName evidence="3">Rsp5p-dependent ubiquitination, sorting of cargo proteins at the multivesicular body</fullName>
    </submittedName>
</protein>
<evidence type="ECO:0000313" key="4">
    <source>
        <dbReference type="Proteomes" id="UP001210925"/>
    </source>
</evidence>
<keyword evidence="4" id="KW-1185">Reference proteome</keyword>
<feature type="compositionally biased region" description="Polar residues" evidence="1">
    <location>
        <begin position="510"/>
        <end position="526"/>
    </location>
</feature>
<dbReference type="Pfam" id="PF00622">
    <property type="entry name" value="SPRY"/>
    <property type="match status" value="1"/>
</dbReference>
<accession>A0AAD5UEW5</accession>
<comment type="caution">
    <text evidence="3">The sequence shown here is derived from an EMBL/GenBank/DDBJ whole genome shotgun (WGS) entry which is preliminary data.</text>
</comment>
<dbReference type="Proteomes" id="UP001210925">
    <property type="component" value="Unassembled WGS sequence"/>
</dbReference>
<organism evidence="3 4">
    <name type="scientific">Boothiomyces macroporosus</name>
    <dbReference type="NCBI Taxonomy" id="261099"/>
    <lineage>
        <taxon>Eukaryota</taxon>
        <taxon>Fungi</taxon>
        <taxon>Fungi incertae sedis</taxon>
        <taxon>Chytridiomycota</taxon>
        <taxon>Chytridiomycota incertae sedis</taxon>
        <taxon>Chytridiomycetes</taxon>
        <taxon>Rhizophydiales</taxon>
        <taxon>Terramycetaceae</taxon>
        <taxon>Boothiomyces</taxon>
    </lineage>
</organism>